<feature type="domain" description="RNA polymerase sigma-70 region 2" evidence="5">
    <location>
        <begin position="27"/>
        <end position="93"/>
    </location>
</feature>
<dbReference type="EMBL" id="JAERTY010000001">
    <property type="protein sequence ID" value="MBL1407494.1"/>
    <property type="molecule type" value="Genomic_DNA"/>
</dbReference>
<dbReference type="InterPro" id="IPR014327">
    <property type="entry name" value="RNA_pol_sigma70_bacteroid"/>
</dbReference>
<evidence type="ECO:0000256" key="4">
    <source>
        <dbReference type="ARBA" id="ARBA00023163"/>
    </source>
</evidence>
<dbReference type="InterPro" id="IPR013324">
    <property type="entry name" value="RNA_pol_sigma_r3/r4-like"/>
</dbReference>
<dbReference type="SUPFAM" id="SSF88946">
    <property type="entry name" value="Sigma2 domain of RNA polymerase sigma factors"/>
    <property type="match status" value="1"/>
</dbReference>
<evidence type="ECO:0000259" key="6">
    <source>
        <dbReference type="Pfam" id="PF08281"/>
    </source>
</evidence>
<dbReference type="SUPFAM" id="SSF88659">
    <property type="entry name" value="Sigma3 and sigma4 domains of RNA polymerase sigma factors"/>
    <property type="match status" value="1"/>
</dbReference>
<dbReference type="PANTHER" id="PTHR43133:SF46">
    <property type="entry name" value="RNA POLYMERASE SIGMA-70 FACTOR ECF SUBFAMILY"/>
    <property type="match status" value="1"/>
</dbReference>
<protein>
    <submittedName>
        <fullName evidence="7">RNA polymerase sigma-70 factor</fullName>
    </submittedName>
</protein>
<evidence type="ECO:0000256" key="2">
    <source>
        <dbReference type="ARBA" id="ARBA00023015"/>
    </source>
</evidence>
<gene>
    <name evidence="7" type="ORF">JKG61_01885</name>
</gene>
<dbReference type="Pfam" id="PF08281">
    <property type="entry name" value="Sigma70_r4_2"/>
    <property type="match status" value="1"/>
</dbReference>
<dbReference type="InterPro" id="IPR013249">
    <property type="entry name" value="RNA_pol_sigma70_r4_t2"/>
</dbReference>
<proteinExistence type="inferred from homology"/>
<organism evidence="7 8">
    <name type="scientific">Sphingobacterium faecale</name>
    <dbReference type="NCBI Taxonomy" id="2803775"/>
    <lineage>
        <taxon>Bacteria</taxon>
        <taxon>Pseudomonadati</taxon>
        <taxon>Bacteroidota</taxon>
        <taxon>Sphingobacteriia</taxon>
        <taxon>Sphingobacteriales</taxon>
        <taxon>Sphingobacteriaceae</taxon>
        <taxon>Sphingobacterium</taxon>
    </lineage>
</organism>
<evidence type="ECO:0000256" key="3">
    <source>
        <dbReference type="ARBA" id="ARBA00023082"/>
    </source>
</evidence>
<reference evidence="7 8" key="1">
    <citation type="submission" date="2021-01" db="EMBL/GenBank/DDBJ databases">
        <title>C459-1 draft genome sequence.</title>
        <authorList>
            <person name="Zhang X.-F."/>
        </authorList>
    </citation>
    <scope>NUCLEOTIDE SEQUENCE [LARGE SCALE GENOMIC DNA]</scope>
    <source>
        <strain evidence="8">C459-1</strain>
    </source>
</reference>
<dbReference type="CDD" id="cd06171">
    <property type="entry name" value="Sigma70_r4"/>
    <property type="match status" value="1"/>
</dbReference>
<dbReference type="Proteomes" id="UP000625283">
    <property type="component" value="Unassembled WGS sequence"/>
</dbReference>
<accession>A0ABS1QYH4</accession>
<evidence type="ECO:0000313" key="8">
    <source>
        <dbReference type="Proteomes" id="UP000625283"/>
    </source>
</evidence>
<keyword evidence="2" id="KW-0805">Transcription regulation</keyword>
<dbReference type="Pfam" id="PF04542">
    <property type="entry name" value="Sigma70_r2"/>
    <property type="match status" value="1"/>
</dbReference>
<dbReference type="Gene3D" id="1.10.1740.10">
    <property type="match status" value="1"/>
</dbReference>
<dbReference type="InterPro" id="IPR013325">
    <property type="entry name" value="RNA_pol_sigma_r2"/>
</dbReference>
<evidence type="ECO:0000256" key="1">
    <source>
        <dbReference type="ARBA" id="ARBA00010641"/>
    </source>
</evidence>
<feature type="domain" description="RNA polymerase sigma factor 70 region 4 type 2" evidence="6">
    <location>
        <begin position="125"/>
        <end position="176"/>
    </location>
</feature>
<dbReference type="InterPro" id="IPR014284">
    <property type="entry name" value="RNA_pol_sigma-70_dom"/>
</dbReference>
<dbReference type="InterPro" id="IPR039425">
    <property type="entry name" value="RNA_pol_sigma-70-like"/>
</dbReference>
<dbReference type="NCBIfam" id="TIGR02985">
    <property type="entry name" value="Sig70_bacteroi1"/>
    <property type="match status" value="1"/>
</dbReference>
<keyword evidence="3" id="KW-0731">Sigma factor</keyword>
<dbReference type="RefSeq" id="WP_202101290.1">
    <property type="nucleotide sequence ID" value="NZ_JAERTY010000001.1"/>
</dbReference>
<dbReference type="InterPro" id="IPR036388">
    <property type="entry name" value="WH-like_DNA-bd_sf"/>
</dbReference>
<evidence type="ECO:0000313" key="7">
    <source>
        <dbReference type="EMBL" id="MBL1407494.1"/>
    </source>
</evidence>
<dbReference type="InterPro" id="IPR007627">
    <property type="entry name" value="RNA_pol_sigma70_r2"/>
</dbReference>
<keyword evidence="4" id="KW-0804">Transcription</keyword>
<keyword evidence="8" id="KW-1185">Reference proteome</keyword>
<name>A0ABS1QYH4_9SPHI</name>
<dbReference type="Gene3D" id="1.10.10.10">
    <property type="entry name" value="Winged helix-like DNA-binding domain superfamily/Winged helix DNA-binding domain"/>
    <property type="match status" value="1"/>
</dbReference>
<dbReference type="PANTHER" id="PTHR43133">
    <property type="entry name" value="RNA POLYMERASE ECF-TYPE SIGMA FACTO"/>
    <property type="match status" value="1"/>
</dbReference>
<dbReference type="NCBIfam" id="TIGR02937">
    <property type="entry name" value="sigma70-ECF"/>
    <property type="match status" value="1"/>
</dbReference>
<comment type="similarity">
    <text evidence="1">Belongs to the sigma-70 factor family. ECF subfamily.</text>
</comment>
<sequence>MKTPPDIDDKELLSRMCAGDHLAFQEIYQRYHELLYIFAYRKLKDEVEARDVVHDVFAWLLEKGASLSINSTLSSYLYKSVLNKIFDIFRKKDTFQRYVDRGEYYIDVDSKETDYLIREKDVRALIDNEIAAMPPRMREVYELKYRQHLTHEEIAQQLGISPETVKTHIKHATKHLKDKLGLVVFIVYLLN</sequence>
<comment type="caution">
    <text evidence="7">The sequence shown here is derived from an EMBL/GenBank/DDBJ whole genome shotgun (WGS) entry which is preliminary data.</text>
</comment>
<evidence type="ECO:0000259" key="5">
    <source>
        <dbReference type="Pfam" id="PF04542"/>
    </source>
</evidence>